<evidence type="ECO:0000256" key="2">
    <source>
        <dbReference type="ARBA" id="ARBA00022431"/>
    </source>
</evidence>
<name>A0A976N219_9VIRU</name>
<feature type="region of interest" description="Disordered" evidence="8">
    <location>
        <begin position="1"/>
        <end position="39"/>
    </location>
</feature>
<organism evidence="9">
    <name type="scientific">Dipodfec virus UA23Rod_6578</name>
    <dbReference type="NCBI Taxonomy" id="2929257"/>
    <lineage>
        <taxon>Viruses</taxon>
        <taxon>Monodnaviria</taxon>
        <taxon>Shotokuvirae</taxon>
        <taxon>Cressdnaviricota</taxon>
    </lineage>
</organism>
<dbReference type="GO" id="GO:0043657">
    <property type="term" value="C:host cell"/>
    <property type="evidence" value="ECO:0007669"/>
    <property type="project" value="GOC"/>
</dbReference>
<reference evidence="9" key="1">
    <citation type="submission" date="2022-02" db="EMBL/GenBank/DDBJ databases">
        <title>Towards deciphering the DNA virus diversity associated with rodent species in the families Cricetidae and Heteromyidae.</title>
        <authorList>
            <person name="Lund M."/>
            <person name="Larsen B.B."/>
            <person name="Gryseels S."/>
            <person name="Kraberger S."/>
            <person name="Rowsey D.M."/>
            <person name="Steger L."/>
            <person name="Yule K.M."/>
            <person name="Upham N.S."/>
            <person name="Worobey M."/>
            <person name="Van Doorslaer K."/>
            <person name="Varsani A."/>
        </authorList>
    </citation>
    <scope>NUCLEOTIDE SEQUENCE</scope>
    <source>
        <strain evidence="9">UA23Rod_6578</strain>
    </source>
</reference>
<dbReference type="GO" id="GO:0019062">
    <property type="term" value="P:virion attachment to host cell"/>
    <property type="evidence" value="ECO:0007669"/>
    <property type="project" value="UniProtKB-KW"/>
</dbReference>
<dbReference type="InterPro" id="IPR003383">
    <property type="entry name" value="Circovirus_capsid"/>
</dbReference>
<dbReference type="GO" id="GO:0075509">
    <property type="term" value="P:endocytosis involved in viral entry into host cell"/>
    <property type="evidence" value="ECO:0007669"/>
    <property type="project" value="UniProtKB-KW"/>
</dbReference>
<evidence type="ECO:0000256" key="8">
    <source>
        <dbReference type="SAM" id="MobiDB-lite"/>
    </source>
</evidence>
<proteinExistence type="inferred from homology"/>
<keyword evidence="6" id="KW-1164">Virus endocytosis by host</keyword>
<keyword evidence="5" id="KW-0945">Host-virus interaction</keyword>
<evidence type="ECO:0000256" key="5">
    <source>
        <dbReference type="ARBA" id="ARBA00022804"/>
    </source>
</evidence>
<evidence type="ECO:0000256" key="3">
    <source>
        <dbReference type="ARBA" id="ARBA00022524"/>
    </source>
</evidence>
<evidence type="ECO:0000256" key="7">
    <source>
        <dbReference type="ARBA" id="ARBA00046863"/>
    </source>
</evidence>
<evidence type="ECO:0000256" key="1">
    <source>
        <dbReference type="ARBA" id="ARBA00010301"/>
    </source>
</evidence>
<evidence type="ECO:0000256" key="6">
    <source>
        <dbReference type="ARBA" id="ARBA00022890"/>
    </source>
</evidence>
<comment type="subunit">
    <text evidence="7">Homomultimer. Assembles in the nucleus, presumably in an immature form, then migrates to the cytoplasm once assembled as mature virion. Interacts with Rep; this interaction relocates Rep into the nucleus.</text>
</comment>
<dbReference type="GO" id="GO:0039615">
    <property type="term" value="C:T=1 icosahedral viral capsid"/>
    <property type="evidence" value="ECO:0007669"/>
    <property type="project" value="UniProtKB-KW"/>
</dbReference>
<keyword evidence="2" id="KW-0946">Virion</keyword>
<dbReference type="GO" id="GO:0019069">
    <property type="term" value="P:viral capsid assembly"/>
    <property type="evidence" value="ECO:0007669"/>
    <property type="project" value="InterPro"/>
</dbReference>
<dbReference type="EMBL" id="OM869599">
    <property type="protein sequence ID" value="UPW41439.1"/>
    <property type="molecule type" value="Genomic_DNA"/>
</dbReference>
<comment type="similarity">
    <text evidence="1">Belongs to the circoviridae capsid protein family.</text>
</comment>
<keyword evidence="2" id="KW-0167">Capsid protein</keyword>
<evidence type="ECO:0000313" key="9">
    <source>
        <dbReference type="EMBL" id="UPW41439.1"/>
    </source>
</evidence>
<keyword evidence="2" id="KW-1140">T=1 icosahedral capsid protein</keyword>
<accession>A0A976N219</accession>
<evidence type="ECO:0000256" key="4">
    <source>
        <dbReference type="ARBA" id="ARBA00022595"/>
    </source>
</evidence>
<dbReference type="GO" id="GO:0075732">
    <property type="term" value="P:viral penetration into host nucleus"/>
    <property type="evidence" value="ECO:0007669"/>
    <property type="project" value="UniProtKB-KW"/>
</dbReference>
<dbReference type="Pfam" id="PF02443">
    <property type="entry name" value="Circo_capsid"/>
    <property type="match status" value="1"/>
</dbReference>
<sequence>MAFRRRRRTTRRPRRRFNRRKFSRKARPSGNDKRFHKLKQVKDVSTDASGVISVFANNDVSLAQEWTTFTGLYDAYKVCAVKIQFIPNLPNDTSANAQYSPLYIAHDFNNGTITAPTENILIQYGDVKVKNLFRPWTYYTRFAAQSYSGNATSVSMTKGYRRTDDTTASQCAFMYSENNSFSTSYGRILITYYVTFKYRR</sequence>
<keyword evidence="3" id="KW-1163">Viral penetration into host nucleus</keyword>
<keyword evidence="4" id="KW-1162">Viral penetration into host cytoplasm</keyword>
<keyword evidence="5" id="KW-1160">Virus entry into host cell</keyword>
<keyword evidence="5" id="KW-1161">Viral attachment to host cell</keyword>
<protein>
    <submittedName>
        <fullName evidence="9">Capsid protein</fullName>
    </submittedName>
</protein>
<feature type="compositionally biased region" description="Basic residues" evidence="8">
    <location>
        <begin position="1"/>
        <end position="27"/>
    </location>
</feature>